<dbReference type="SUPFAM" id="SSF53335">
    <property type="entry name" value="S-adenosyl-L-methionine-dependent methyltransferases"/>
    <property type="match status" value="1"/>
</dbReference>
<reference evidence="2 3" key="1">
    <citation type="journal article" date="2012" name="Virus Genes">
        <title>Isolation and complete genome sequence of a bacteriophage lysing Tetrasphaera jenkinsii, a filamentous bacteria responsible for bulking in activated sludge.</title>
        <authorList>
            <person name="Petrovski S."/>
            <person name="Tillett D."/>
            <person name="Seviour R.J."/>
        </authorList>
    </citation>
    <scope>NUCLEOTIDE SEQUENCE [LARGE SCALE GENOMIC DNA]</scope>
</reference>
<sequence length="204" mass="22871">MGKGSVLVDIGASVGEWGDEILPQLIETKSLLVCMEPASWCLERLAQWVNDRGHGYATILSAAITWRQNKVQNLSVADSYLISHLQDLPGTPMERWGGHLVRVDPVVGLTMKGMMDAAGFDSVDLVKMDIEGAEVPVLLQSEDEVFDRVRNFAIAAYHEYQGKLTWEILEPFLISKGYKVLHENEPYREFPAMHMIYATKDGSF</sequence>
<keyword evidence="2" id="KW-0489">Methyltransferase</keyword>
<keyword evidence="2" id="KW-0808">Transferase</keyword>
<dbReference type="GO" id="GO:0008171">
    <property type="term" value="F:O-methyltransferase activity"/>
    <property type="evidence" value="ECO:0007669"/>
    <property type="project" value="TreeGrafter"/>
</dbReference>
<dbReference type="GO" id="GO:0032259">
    <property type="term" value="P:methylation"/>
    <property type="evidence" value="ECO:0007669"/>
    <property type="project" value="UniProtKB-KW"/>
</dbReference>
<evidence type="ECO:0000313" key="3">
    <source>
        <dbReference type="Proteomes" id="UP000002653"/>
    </source>
</evidence>
<dbReference type="GeneID" id="14297438"/>
<dbReference type="PANTHER" id="PTHR36973:SF4">
    <property type="entry name" value="NODULATION PROTEIN"/>
    <property type="match status" value="1"/>
</dbReference>
<dbReference type="NCBIfam" id="TIGR01444">
    <property type="entry name" value="fkbM_fam"/>
    <property type="match status" value="1"/>
</dbReference>
<dbReference type="RefSeq" id="YP_007237924.1">
    <property type="nucleotide sequence ID" value="NC_019930.1"/>
</dbReference>
<dbReference type="InterPro" id="IPR029063">
    <property type="entry name" value="SAM-dependent_MTases_sf"/>
</dbReference>
<organism evidence="2 3">
    <name type="scientific">Tetrasphaera phage TJE1</name>
    <dbReference type="NCBI Taxonomy" id="981335"/>
    <lineage>
        <taxon>Viruses</taxon>
        <taxon>Duplodnaviria</taxon>
        <taxon>Heunggongvirae</taxon>
        <taxon>Uroviricota</taxon>
        <taxon>Caudoviricetes</taxon>
        <taxon>Tijeunavirus</taxon>
        <taxon>Tijeunavirus TJE1</taxon>
    </lineage>
</organism>
<dbReference type="InterPro" id="IPR006342">
    <property type="entry name" value="FkbM_mtfrase"/>
</dbReference>
<dbReference type="PANTHER" id="PTHR36973">
    <property type="entry name" value="SLL1456 PROTEIN-RELATED"/>
    <property type="match status" value="1"/>
</dbReference>
<feature type="domain" description="Methyltransferase FkbM" evidence="1">
    <location>
        <begin position="61"/>
        <end position="179"/>
    </location>
</feature>
<dbReference type="EMBL" id="HQ225832">
    <property type="protein sequence ID" value="ADX42532.1"/>
    <property type="molecule type" value="Genomic_DNA"/>
</dbReference>
<dbReference type="InterPro" id="IPR053188">
    <property type="entry name" value="FkbM_Methyltransferase"/>
</dbReference>
<dbReference type="KEGG" id="vg:14297438"/>
<evidence type="ECO:0000259" key="1">
    <source>
        <dbReference type="Pfam" id="PF05050"/>
    </source>
</evidence>
<protein>
    <submittedName>
        <fullName evidence="2">Methyltransferase</fullName>
    </submittedName>
</protein>
<keyword evidence="3" id="KW-1185">Reference proteome</keyword>
<dbReference type="Proteomes" id="UP000002653">
    <property type="component" value="Segment"/>
</dbReference>
<evidence type="ECO:0000313" key="2">
    <source>
        <dbReference type="EMBL" id="ADX42532.1"/>
    </source>
</evidence>
<dbReference type="Gene3D" id="3.40.50.150">
    <property type="entry name" value="Vaccinia Virus protein VP39"/>
    <property type="match status" value="1"/>
</dbReference>
<proteinExistence type="predicted"/>
<name>G4W944_9CAUD</name>
<accession>G4W944</accession>
<dbReference type="Pfam" id="PF05050">
    <property type="entry name" value="Methyltransf_21"/>
    <property type="match status" value="1"/>
</dbReference>